<keyword evidence="20" id="KW-1185">Reference proteome</keyword>
<keyword evidence="6" id="KW-0597">Phosphoprotein</keyword>
<dbReference type="CDD" id="cd00130">
    <property type="entry name" value="PAS"/>
    <property type="match status" value="1"/>
</dbReference>
<dbReference type="InterPro" id="IPR050351">
    <property type="entry name" value="BphY/WalK/GraS-like"/>
</dbReference>
<keyword evidence="14 16" id="KW-0472">Membrane</keyword>
<dbReference type="GO" id="GO:0005509">
    <property type="term" value="F:calcium ion binding"/>
    <property type="evidence" value="ECO:0007669"/>
    <property type="project" value="UniProtKB-ARBA"/>
</dbReference>
<evidence type="ECO:0000256" key="2">
    <source>
        <dbReference type="ARBA" id="ARBA00001968"/>
    </source>
</evidence>
<protein>
    <recommendedName>
        <fullName evidence="15">Sensor-like histidine kinase SenX3</fullName>
        <ecNumber evidence="5">2.7.13.3</ecNumber>
    </recommendedName>
</protein>
<dbReference type="Proteomes" id="UP000502035">
    <property type="component" value="Chromosome"/>
</dbReference>
<feature type="transmembrane region" description="Helical" evidence="16">
    <location>
        <begin position="169"/>
        <end position="188"/>
    </location>
</feature>
<dbReference type="Pfam" id="PF00512">
    <property type="entry name" value="HisKA"/>
    <property type="match status" value="1"/>
</dbReference>
<evidence type="ECO:0000256" key="13">
    <source>
        <dbReference type="ARBA" id="ARBA00023012"/>
    </source>
</evidence>
<gene>
    <name evidence="19" type="ORF">G7071_13315</name>
</gene>
<dbReference type="InterPro" id="IPR000014">
    <property type="entry name" value="PAS"/>
</dbReference>
<keyword evidence="11" id="KW-0067">ATP-binding</keyword>
<evidence type="ECO:0000256" key="5">
    <source>
        <dbReference type="ARBA" id="ARBA00012438"/>
    </source>
</evidence>
<dbReference type="InterPro" id="IPR013767">
    <property type="entry name" value="PAS_fold"/>
</dbReference>
<dbReference type="PROSITE" id="PS50112">
    <property type="entry name" value="PAS"/>
    <property type="match status" value="1"/>
</dbReference>
<dbReference type="PROSITE" id="PS50109">
    <property type="entry name" value="HIS_KIN"/>
    <property type="match status" value="1"/>
</dbReference>
<evidence type="ECO:0000256" key="12">
    <source>
        <dbReference type="ARBA" id="ARBA00022989"/>
    </source>
</evidence>
<evidence type="ECO:0000313" key="20">
    <source>
        <dbReference type="Proteomes" id="UP000502035"/>
    </source>
</evidence>
<feature type="transmembrane region" description="Helical" evidence="16">
    <location>
        <begin position="31"/>
        <end position="53"/>
    </location>
</feature>
<keyword evidence="10" id="KW-0418">Kinase</keyword>
<dbReference type="Gene3D" id="1.10.287.130">
    <property type="match status" value="1"/>
</dbReference>
<dbReference type="NCBIfam" id="TIGR00229">
    <property type="entry name" value="sensory_box"/>
    <property type="match status" value="1"/>
</dbReference>
<proteinExistence type="predicted"/>
<organism evidence="19 20">
    <name type="scientific">Nocardioides piscis</name>
    <dbReference type="NCBI Taxonomy" id="2714938"/>
    <lineage>
        <taxon>Bacteria</taxon>
        <taxon>Bacillati</taxon>
        <taxon>Actinomycetota</taxon>
        <taxon>Actinomycetes</taxon>
        <taxon>Propionibacteriales</taxon>
        <taxon>Nocardioidaceae</taxon>
        <taxon>Nocardioides</taxon>
    </lineage>
</organism>
<dbReference type="PRINTS" id="PR00344">
    <property type="entry name" value="BCTRLSENSOR"/>
</dbReference>
<dbReference type="KEGG" id="npi:G7071_13315"/>
<feature type="domain" description="Histidine kinase" evidence="17">
    <location>
        <begin position="429"/>
        <end position="644"/>
    </location>
</feature>
<dbReference type="InterPro" id="IPR036097">
    <property type="entry name" value="HisK_dim/P_sf"/>
</dbReference>
<dbReference type="FunFam" id="1.10.287.130:FF:000001">
    <property type="entry name" value="Two-component sensor histidine kinase"/>
    <property type="match status" value="1"/>
</dbReference>
<dbReference type="GO" id="GO:0006355">
    <property type="term" value="P:regulation of DNA-templated transcription"/>
    <property type="evidence" value="ECO:0007669"/>
    <property type="project" value="InterPro"/>
</dbReference>
<feature type="domain" description="PAS" evidence="18">
    <location>
        <begin position="271"/>
        <end position="317"/>
    </location>
</feature>
<feature type="transmembrane region" description="Helical" evidence="16">
    <location>
        <begin position="87"/>
        <end position="108"/>
    </location>
</feature>
<keyword evidence="13" id="KW-0902">Two-component regulatory system</keyword>
<dbReference type="SMART" id="SM00387">
    <property type="entry name" value="HATPase_c"/>
    <property type="match status" value="1"/>
</dbReference>
<comment type="cofactor">
    <cofactor evidence="2">
        <name>a divalent metal cation</name>
        <dbReference type="ChEBI" id="CHEBI:60240"/>
    </cofactor>
</comment>
<reference evidence="19 20" key="1">
    <citation type="submission" date="2020-03" db="EMBL/GenBank/DDBJ databases">
        <title>Nocardioides sp. nov., isolated from fish.</title>
        <authorList>
            <person name="Hyun D.-W."/>
            <person name="Bae J.-W."/>
        </authorList>
    </citation>
    <scope>NUCLEOTIDE SEQUENCE [LARGE SCALE GENOMIC DNA]</scope>
    <source>
        <strain evidence="19 20">HDW12A</strain>
    </source>
</reference>
<dbReference type="Gene3D" id="3.30.450.20">
    <property type="entry name" value="PAS domain"/>
    <property type="match status" value="1"/>
</dbReference>
<evidence type="ECO:0000259" key="18">
    <source>
        <dbReference type="PROSITE" id="PS50112"/>
    </source>
</evidence>
<accession>A0A6G7YHH7</accession>
<sequence>MTPLGLFLISATLLGGVPFLLATLRSQFRAPLLAAWIAAMVVMGGLLGAVHTLPLGGGVVLLSGQVYYGSFILTTLLAVIVGRDVQVVRTIIAVVVVVDLAAVVALQLSHAALETSGVTNVYGVPSAFFDASRVQQISGAALSVVELIALLAVLEWAKARLGSRSMIPVYPLTFLAILVFDGMLFPLLVLRPTSGLADVMIEGVQGKLVLALAYSVPLLAFVLVNRRTLELFEDRQIGLRHLTHLSRDVLLSELEEQKSKLAASTEVAGRASATTARILDAATNTLLVATDPDLVVTHFNTGAEEILGRSASDVLGRPLSVLLTESDLHHHAQILGVPPHLPTVVKAQAETNTSRDVDLRRGDGARTVLSLSITEIISGDHQVGYLLVGEDVTGRLRAEAAIRVALTDEQEARSRLQEADKVKQQLVSTVSHELRTPLASMRGYLELLKAGDFDELSPQQTTAVDRILRNAARLERLVNNLLLLERAEAGPLVRNRRTLDLRDVVSSCADLLKEQSRDRNLVLELPDESVSITGDPEALQRVVLNLVDNAVKFTPPDGNVTVRLTHRPRGARLEVVDNGIGISLSDQDKLFTRFFRSEAAMAMQAKGTGLGLSIVDAIVTDHNGRIRVDSAVDVGTTVTVDLPA</sequence>
<evidence type="ECO:0000256" key="15">
    <source>
        <dbReference type="ARBA" id="ARBA00039401"/>
    </source>
</evidence>
<dbReference type="PANTHER" id="PTHR42878:SF7">
    <property type="entry name" value="SENSOR HISTIDINE KINASE GLRK"/>
    <property type="match status" value="1"/>
</dbReference>
<dbReference type="GO" id="GO:0005524">
    <property type="term" value="F:ATP binding"/>
    <property type="evidence" value="ECO:0007669"/>
    <property type="project" value="UniProtKB-KW"/>
</dbReference>
<dbReference type="GO" id="GO:0030295">
    <property type="term" value="F:protein kinase activator activity"/>
    <property type="evidence" value="ECO:0007669"/>
    <property type="project" value="TreeGrafter"/>
</dbReference>
<dbReference type="Pfam" id="PF20973">
    <property type="entry name" value="VUPS"/>
    <property type="match status" value="1"/>
</dbReference>
<dbReference type="CDD" id="cd00082">
    <property type="entry name" value="HisKA"/>
    <property type="match status" value="1"/>
</dbReference>
<evidence type="ECO:0000256" key="3">
    <source>
        <dbReference type="ARBA" id="ARBA00004141"/>
    </source>
</evidence>
<evidence type="ECO:0000256" key="4">
    <source>
        <dbReference type="ARBA" id="ARBA00004236"/>
    </source>
</evidence>
<dbReference type="SUPFAM" id="SSF55785">
    <property type="entry name" value="PYP-like sensor domain (PAS domain)"/>
    <property type="match status" value="1"/>
</dbReference>
<evidence type="ECO:0000256" key="7">
    <source>
        <dbReference type="ARBA" id="ARBA00022679"/>
    </source>
</evidence>
<evidence type="ECO:0000256" key="10">
    <source>
        <dbReference type="ARBA" id="ARBA00022777"/>
    </source>
</evidence>
<dbReference type="InterPro" id="IPR036890">
    <property type="entry name" value="HATPase_C_sf"/>
</dbReference>
<feature type="transmembrane region" description="Helical" evidence="16">
    <location>
        <begin position="137"/>
        <end position="157"/>
    </location>
</feature>
<dbReference type="GO" id="GO:0000156">
    <property type="term" value="F:phosphorelay response regulator activity"/>
    <property type="evidence" value="ECO:0007669"/>
    <property type="project" value="TreeGrafter"/>
</dbReference>
<dbReference type="SUPFAM" id="SSF47384">
    <property type="entry name" value="Homodimeric domain of signal transducing histidine kinase"/>
    <property type="match status" value="1"/>
</dbReference>
<dbReference type="EC" id="2.7.13.3" evidence="5"/>
<dbReference type="SUPFAM" id="SSF55874">
    <property type="entry name" value="ATPase domain of HSP90 chaperone/DNA topoisomerase II/histidine kinase"/>
    <property type="match status" value="1"/>
</dbReference>
<evidence type="ECO:0000256" key="16">
    <source>
        <dbReference type="SAM" id="Phobius"/>
    </source>
</evidence>
<dbReference type="FunFam" id="3.30.565.10:FF:000006">
    <property type="entry name" value="Sensor histidine kinase WalK"/>
    <property type="match status" value="1"/>
</dbReference>
<keyword evidence="8 16" id="KW-0812">Transmembrane</keyword>
<dbReference type="AlphaFoldDB" id="A0A6G7YHH7"/>
<dbReference type="InterPro" id="IPR004358">
    <property type="entry name" value="Sig_transdc_His_kin-like_C"/>
</dbReference>
<dbReference type="RefSeq" id="WP_166319534.1">
    <property type="nucleotide sequence ID" value="NZ_CP049866.1"/>
</dbReference>
<keyword evidence="9" id="KW-0547">Nucleotide-binding</keyword>
<evidence type="ECO:0000256" key="9">
    <source>
        <dbReference type="ARBA" id="ARBA00022741"/>
    </source>
</evidence>
<feature type="transmembrane region" description="Helical" evidence="16">
    <location>
        <begin position="6"/>
        <end position="24"/>
    </location>
</feature>
<dbReference type="SMART" id="SM00091">
    <property type="entry name" value="PAS"/>
    <property type="match status" value="1"/>
</dbReference>
<dbReference type="CDD" id="cd00075">
    <property type="entry name" value="HATPase"/>
    <property type="match status" value="1"/>
</dbReference>
<comment type="subcellular location">
    <subcellularLocation>
        <location evidence="4">Cell membrane</location>
    </subcellularLocation>
    <subcellularLocation>
        <location evidence="3">Membrane</location>
        <topology evidence="3">Multi-pass membrane protein</topology>
    </subcellularLocation>
</comment>
<evidence type="ECO:0000259" key="17">
    <source>
        <dbReference type="PROSITE" id="PS50109"/>
    </source>
</evidence>
<dbReference type="InterPro" id="IPR005467">
    <property type="entry name" value="His_kinase_dom"/>
</dbReference>
<dbReference type="InterPro" id="IPR003594">
    <property type="entry name" value="HATPase_dom"/>
</dbReference>
<comment type="catalytic activity">
    <reaction evidence="1">
        <text>ATP + protein L-histidine = ADP + protein N-phospho-L-histidine.</text>
        <dbReference type="EC" id="2.7.13.3"/>
    </reaction>
</comment>
<dbReference type="PANTHER" id="PTHR42878">
    <property type="entry name" value="TWO-COMPONENT HISTIDINE KINASE"/>
    <property type="match status" value="1"/>
</dbReference>
<feature type="transmembrane region" description="Helical" evidence="16">
    <location>
        <begin position="59"/>
        <end position="80"/>
    </location>
</feature>
<dbReference type="Pfam" id="PF02518">
    <property type="entry name" value="HATPase_c"/>
    <property type="match status" value="1"/>
</dbReference>
<dbReference type="EMBL" id="CP049866">
    <property type="protein sequence ID" value="QIK76262.1"/>
    <property type="molecule type" value="Genomic_DNA"/>
</dbReference>
<dbReference type="SMART" id="SM00388">
    <property type="entry name" value="HisKA"/>
    <property type="match status" value="1"/>
</dbReference>
<dbReference type="GO" id="GO:0007234">
    <property type="term" value="P:osmosensory signaling via phosphorelay pathway"/>
    <property type="evidence" value="ECO:0007669"/>
    <property type="project" value="TreeGrafter"/>
</dbReference>
<evidence type="ECO:0000256" key="6">
    <source>
        <dbReference type="ARBA" id="ARBA00022553"/>
    </source>
</evidence>
<dbReference type="Pfam" id="PF00989">
    <property type="entry name" value="PAS"/>
    <property type="match status" value="1"/>
</dbReference>
<evidence type="ECO:0000256" key="8">
    <source>
        <dbReference type="ARBA" id="ARBA00022692"/>
    </source>
</evidence>
<dbReference type="GO" id="GO:0005886">
    <property type="term" value="C:plasma membrane"/>
    <property type="evidence" value="ECO:0007669"/>
    <property type="project" value="UniProtKB-SubCell"/>
</dbReference>
<dbReference type="InterPro" id="IPR035965">
    <property type="entry name" value="PAS-like_dom_sf"/>
</dbReference>
<dbReference type="InterPro" id="IPR048533">
    <property type="entry name" value="VUPS"/>
</dbReference>
<keyword evidence="7" id="KW-0808">Transferase</keyword>
<evidence type="ECO:0000313" key="19">
    <source>
        <dbReference type="EMBL" id="QIK76262.1"/>
    </source>
</evidence>
<dbReference type="GO" id="GO:0000155">
    <property type="term" value="F:phosphorelay sensor kinase activity"/>
    <property type="evidence" value="ECO:0007669"/>
    <property type="project" value="InterPro"/>
</dbReference>
<evidence type="ECO:0000256" key="11">
    <source>
        <dbReference type="ARBA" id="ARBA00022840"/>
    </source>
</evidence>
<dbReference type="Gene3D" id="3.30.565.10">
    <property type="entry name" value="Histidine kinase-like ATPase, C-terminal domain"/>
    <property type="match status" value="1"/>
</dbReference>
<evidence type="ECO:0000256" key="1">
    <source>
        <dbReference type="ARBA" id="ARBA00000085"/>
    </source>
</evidence>
<evidence type="ECO:0000256" key="14">
    <source>
        <dbReference type="ARBA" id="ARBA00023136"/>
    </source>
</evidence>
<keyword evidence="12 16" id="KW-1133">Transmembrane helix</keyword>
<name>A0A6G7YHH7_9ACTN</name>
<dbReference type="InterPro" id="IPR003661">
    <property type="entry name" value="HisK_dim/P_dom"/>
</dbReference>